<reference evidence="5" key="1">
    <citation type="submission" date="2020-10" db="EMBL/GenBank/DDBJ databases">
        <authorList>
            <person name="Gilroy R."/>
        </authorList>
    </citation>
    <scope>NUCLEOTIDE SEQUENCE</scope>
    <source>
        <strain evidence="5">ChiSjej4B22-8349</strain>
    </source>
</reference>
<dbReference type="NCBIfam" id="TIGR00256">
    <property type="entry name" value="D-aminoacyl-tRNA deacylase"/>
    <property type="match status" value="1"/>
</dbReference>
<dbReference type="Proteomes" id="UP000824130">
    <property type="component" value="Unassembled WGS sequence"/>
</dbReference>
<comment type="caution">
    <text evidence="5">The sequence shown here is derived from an EMBL/GenBank/DDBJ whole genome shotgun (WGS) entry which is preliminary data.</text>
</comment>
<dbReference type="InterPro" id="IPR023509">
    <property type="entry name" value="DTD-like_sf"/>
</dbReference>
<comment type="catalytic activity">
    <reaction evidence="4">
        <text>a D-aminoacyl-tRNA + H2O = a tRNA + a D-alpha-amino acid + H(+)</text>
        <dbReference type="Rhea" id="RHEA:13953"/>
        <dbReference type="Rhea" id="RHEA-COMP:10123"/>
        <dbReference type="Rhea" id="RHEA-COMP:10124"/>
        <dbReference type="ChEBI" id="CHEBI:15377"/>
        <dbReference type="ChEBI" id="CHEBI:15378"/>
        <dbReference type="ChEBI" id="CHEBI:59871"/>
        <dbReference type="ChEBI" id="CHEBI:78442"/>
        <dbReference type="ChEBI" id="CHEBI:79333"/>
        <dbReference type="EC" id="3.1.1.96"/>
    </reaction>
</comment>
<dbReference type="AlphaFoldDB" id="A0A9D1STZ0"/>
<dbReference type="HAMAP" id="MF_00518">
    <property type="entry name" value="Deacylase_Dtd"/>
    <property type="match status" value="1"/>
</dbReference>
<keyword evidence="4" id="KW-0694">RNA-binding</keyword>
<dbReference type="EMBL" id="DVOB01000019">
    <property type="protein sequence ID" value="HIU95245.1"/>
    <property type="molecule type" value="Genomic_DNA"/>
</dbReference>
<comment type="subcellular location">
    <subcellularLocation>
        <location evidence="4">Cytoplasm</location>
    </subcellularLocation>
</comment>
<organism evidence="5 6">
    <name type="scientific">Candidatus Allocopromorpha excrementipullorum</name>
    <dbReference type="NCBI Taxonomy" id="2840743"/>
    <lineage>
        <taxon>Bacteria</taxon>
        <taxon>Bacillati</taxon>
        <taxon>Bacillota</taxon>
        <taxon>Clostridia</taxon>
        <taxon>Eubacteriales</taxon>
        <taxon>Eubacteriaceae</taxon>
        <taxon>Eubacteriaceae incertae sedis</taxon>
        <taxon>Candidatus Allocopromorpha</taxon>
    </lineage>
</organism>
<dbReference type="InterPro" id="IPR003732">
    <property type="entry name" value="Daa-tRNA_deacyls_DTD"/>
</dbReference>
<keyword evidence="4" id="KW-0963">Cytoplasm</keyword>
<dbReference type="SUPFAM" id="SSF69500">
    <property type="entry name" value="DTD-like"/>
    <property type="match status" value="1"/>
</dbReference>
<comment type="catalytic activity">
    <reaction evidence="4">
        <text>glycyl-tRNA(Ala) + H2O = tRNA(Ala) + glycine + H(+)</text>
        <dbReference type="Rhea" id="RHEA:53744"/>
        <dbReference type="Rhea" id="RHEA-COMP:9657"/>
        <dbReference type="Rhea" id="RHEA-COMP:13640"/>
        <dbReference type="ChEBI" id="CHEBI:15377"/>
        <dbReference type="ChEBI" id="CHEBI:15378"/>
        <dbReference type="ChEBI" id="CHEBI:57305"/>
        <dbReference type="ChEBI" id="CHEBI:78442"/>
        <dbReference type="ChEBI" id="CHEBI:78522"/>
    </reaction>
</comment>
<comment type="domain">
    <text evidence="4">A Gly-cisPro motif from one monomer fits into the active site of the other monomer to allow specific chiral rejection of L-amino acids.</text>
</comment>
<evidence type="ECO:0000256" key="3">
    <source>
        <dbReference type="ARBA" id="ARBA00022801"/>
    </source>
</evidence>
<dbReference type="PANTHER" id="PTHR10472:SF5">
    <property type="entry name" value="D-AMINOACYL-TRNA DEACYLASE 1"/>
    <property type="match status" value="1"/>
</dbReference>
<evidence type="ECO:0000313" key="5">
    <source>
        <dbReference type="EMBL" id="HIU95245.1"/>
    </source>
</evidence>
<evidence type="ECO:0000313" key="6">
    <source>
        <dbReference type="Proteomes" id="UP000824130"/>
    </source>
</evidence>
<protein>
    <recommendedName>
        <fullName evidence="4">D-aminoacyl-tRNA deacylase</fullName>
        <shortName evidence="4">DTD</shortName>
        <ecNumber evidence="4">3.1.1.96</ecNumber>
    </recommendedName>
    <alternativeName>
        <fullName evidence="4">Gly-tRNA(Ala) deacylase</fullName>
        <ecNumber evidence="4">3.1.1.-</ecNumber>
    </alternativeName>
</protein>
<comment type="subunit">
    <text evidence="4">Homodimer.</text>
</comment>
<sequence>MRAVVQRVRESRVTVGEKVTGEIGKGLMVLIGVEEGDGEQDASYIADKVAGLRIFEDEKGKLNLSVKDVGGSVLAVSQFTLLGDARKGRRPGFSKAAAPEEADALYRTVIEKLRAQDIHVEEGVFRAEMLVEIYNDGPVTILLDSRRNF</sequence>
<dbReference type="GO" id="GO:0051500">
    <property type="term" value="F:D-tyrosyl-tRNA(Tyr) deacylase activity"/>
    <property type="evidence" value="ECO:0007669"/>
    <property type="project" value="TreeGrafter"/>
</dbReference>
<keyword evidence="3 4" id="KW-0378">Hydrolase</keyword>
<keyword evidence="2 4" id="KW-0820">tRNA-binding</keyword>
<name>A0A9D1STZ0_9FIRM</name>
<dbReference type="Gene3D" id="3.50.80.10">
    <property type="entry name" value="D-tyrosyl-tRNA(Tyr) deacylase"/>
    <property type="match status" value="1"/>
</dbReference>
<comment type="function">
    <text evidence="4">An aminoacyl-tRNA editing enzyme that deacylates mischarged D-aminoacyl-tRNAs. Also deacylates mischarged glycyl-tRNA(Ala), protecting cells against glycine mischarging by AlaRS. Acts via tRNA-based rather than protein-based catalysis; rejects L-amino acids rather than detecting D-amino acids in the active site. By recycling D-aminoacyl-tRNA to D-amino acids and free tRNA molecules, this enzyme counteracts the toxicity associated with the formation of D-aminoacyl-tRNA entities in vivo and helps enforce protein L-homochirality.</text>
</comment>
<dbReference type="EC" id="3.1.1.96" evidence="4"/>
<dbReference type="Pfam" id="PF02580">
    <property type="entry name" value="Tyr_Deacylase"/>
    <property type="match status" value="1"/>
</dbReference>
<gene>
    <name evidence="4" type="primary">dtd</name>
    <name evidence="5" type="ORF">IAD25_00845</name>
</gene>
<evidence type="ECO:0000256" key="2">
    <source>
        <dbReference type="ARBA" id="ARBA00022555"/>
    </source>
</evidence>
<proteinExistence type="inferred from homology"/>
<dbReference type="CDD" id="cd00563">
    <property type="entry name" value="Dtyr_deacylase"/>
    <property type="match status" value="1"/>
</dbReference>
<reference evidence="5" key="2">
    <citation type="journal article" date="2021" name="PeerJ">
        <title>Extensive microbial diversity within the chicken gut microbiome revealed by metagenomics and culture.</title>
        <authorList>
            <person name="Gilroy R."/>
            <person name="Ravi A."/>
            <person name="Getino M."/>
            <person name="Pursley I."/>
            <person name="Horton D.L."/>
            <person name="Alikhan N.F."/>
            <person name="Baker D."/>
            <person name="Gharbi K."/>
            <person name="Hall N."/>
            <person name="Watson M."/>
            <person name="Adriaenssens E.M."/>
            <person name="Foster-Nyarko E."/>
            <person name="Jarju S."/>
            <person name="Secka A."/>
            <person name="Antonio M."/>
            <person name="Oren A."/>
            <person name="Chaudhuri R.R."/>
            <person name="La Ragione R."/>
            <person name="Hildebrand F."/>
            <person name="Pallen M.J."/>
        </authorList>
    </citation>
    <scope>NUCLEOTIDE SEQUENCE</scope>
    <source>
        <strain evidence="5">ChiSjej4B22-8349</strain>
    </source>
</reference>
<feature type="short sequence motif" description="Gly-cisPro motif, important for rejection of L-amino acids" evidence="4">
    <location>
        <begin position="137"/>
        <end position="138"/>
    </location>
</feature>
<dbReference type="GO" id="GO:0106026">
    <property type="term" value="F:Gly-tRNA(Ala) deacylase activity"/>
    <property type="evidence" value="ECO:0007669"/>
    <property type="project" value="UniProtKB-UniRule"/>
</dbReference>
<accession>A0A9D1STZ0</accession>
<dbReference type="GO" id="GO:0019478">
    <property type="term" value="P:D-amino acid catabolic process"/>
    <property type="evidence" value="ECO:0007669"/>
    <property type="project" value="UniProtKB-UniRule"/>
</dbReference>
<dbReference type="PANTHER" id="PTHR10472">
    <property type="entry name" value="D-TYROSYL-TRNA TYR DEACYLASE"/>
    <property type="match status" value="1"/>
</dbReference>
<dbReference type="EC" id="3.1.1.-" evidence="4"/>
<evidence type="ECO:0000256" key="1">
    <source>
        <dbReference type="ARBA" id="ARBA00009673"/>
    </source>
</evidence>
<dbReference type="GO" id="GO:0043908">
    <property type="term" value="F:Ser(Gly)-tRNA(Ala) hydrolase activity"/>
    <property type="evidence" value="ECO:0007669"/>
    <property type="project" value="UniProtKB-UniRule"/>
</dbReference>
<evidence type="ECO:0000256" key="4">
    <source>
        <dbReference type="HAMAP-Rule" id="MF_00518"/>
    </source>
</evidence>
<dbReference type="FunFam" id="3.50.80.10:FF:000001">
    <property type="entry name" value="D-aminoacyl-tRNA deacylase"/>
    <property type="match status" value="1"/>
</dbReference>
<dbReference type="GO" id="GO:0000049">
    <property type="term" value="F:tRNA binding"/>
    <property type="evidence" value="ECO:0007669"/>
    <property type="project" value="UniProtKB-UniRule"/>
</dbReference>
<comment type="similarity">
    <text evidence="1 4">Belongs to the DTD family.</text>
</comment>
<dbReference type="GO" id="GO:0005737">
    <property type="term" value="C:cytoplasm"/>
    <property type="evidence" value="ECO:0007669"/>
    <property type="project" value="UniProtKB-SubCell"/>
</dbReference>